<accession>A0ABP5PHS7</accession>
<comment type="caution">
    <text evidence="1">The sequence shown here is derived from an EMBL/GenBank/DDBJ whole genome shotgun (WGS) entry which is preliminary data.</text>
</comment>
<reference evidence="2" key="1">
    <citation type="journal article" date="2019" name="Int. J. Syst. Evol. Microbiol.">
        <title>The Global Catalogue of Microorganisms (GCM) 10K type strain sequencing project: providing services to taxonomists for standard genome sequencing and annotation.</title>
        <authorList>
            <consortium name="The Broad Institute Genomics Platform"/>
            <consortium name="The Broad Institute Genome Sequencing Center for Infectious Disease"/>
            <person name="Wu L."/>
            <person name="Ma J."/>
        </authorList>
    </citation>
    <scope>NUCLEOTIDE SEQUENCE [LARGE SCALE GENOMIC DNA]</scope>
    <source>
        <strain evidence="2">JCM 16114</strain>
    </source>
</reference>
<proteinExistence type="predicted"/>
<keyword evidence="2" id="KW-1185">Reference proteome</keyword>
<dbReference type="EMBL" id="BAAAQX010000016">
    <property type="protein sequence ID" value="GAA2210312.1"/>
    <property type="molecule type" value="Genomic_DNA"/>
</dbReference>
<dbReference type="RefSeq" id="WP_344480972.1">
    <property type="nucleotide sequence ID" value="NZ_BAAAQX010000016.1"/>
</dbReference>
<dbReference type="Proteomes" id="UP001499843">
    <property type="component" value="Unassembled WGS sequence"/>
</dbReference>
<evidence type="ECO:0000313" key="1">
    <source>
        <dbReference type="EMBL" id="GAA2210312.1"/>
    </source>
</evidence>
<protein>
    <submittedName>
        <fullName evidence="1">Uncharacterized protein</fullName>
    </submittedName>
</protein>
<name>A0ABP5PHS7_9ACTN</name>
<dbReference type="InterPro" id="IPR045592">
    <property type="entry name" value="DUF6461"/>
</dbReference>
<dbReference type="Pfam" id="PF20062">
    <property type="entry name" value="DUF6461"/>
    <property type="match status" value="1"/>
</dbReference>
<gene>
    <name evidence="1" type="ORF">GCM10009850_057710</name>
</gene>
<evidence type="ECO:0000313" key="2">
    <source>
        <dbReference type="Proteomes" id="UP001499843"/>
    </source>
</evidence>
<organism evidence="1 2">
    <name type="scientific">Nonomuraea monospora</name>
    <dbReference type="NCBI Taxonomy" id="568818"/>
    <lineage>
        <taxon>Bacteria</taxon>
        <taxon>Bacillati</taxon>
        <taxon>Actinomycetota</taxon>
        <taxon>Actinomycetes</taxon>
        <taxon>Streptosporangiales</taxon>
        <taxon>Streptosporangiaceae</taxon>
        <taxon>Nonomuraea</taxon>
    </lineage>
</organism>
<sequence length="206" mass="22872">MTGSEYEEFGWLGEFGPFHDCACVSFVRSLTPLEALTRLGAGAADVEQVTFEEFQERTMWCIDADNFRSSYVGAIEAGGWTVLIQLWGGSIGLDRRSMRSLSLDGELVVVHRNLHASDYFIYAVDGEQVTWFDQLGPHARTGSDPDRLVKEMREVGLDPDHDWEGPGIDSTFPRSFALTKRITGVSFSKAMLDSRILAAVIGNADR</sequence>